<sequence>MAGALLSGAVLVTGLLPGSEYGAVVTGPLTVGGTGPDDAAGGVGPPPLHEYTPNRIRTSATRASTAPHRAERGARDGGGVGVPP</sequence>
<evidence type="ECO:0000256" key="1">
    <source>
        <dbReference type="SAM" id="MobiDB-lite"/>
    </source>
</evidence>
<organism evidence="2 3">
    <name type="scientific">Geodermatophilus obscurus</name>
    <dbReference type="NCBI Taxonomy" id="1861"/>
    <lineage>
        <taxon>Bacteria</taxon>
        <taxon>Bacillati</taxon>
        <taxon>Actinomycetota</taxon>
        <taxon>Actinomycetes</taxon>
        <taxon>Geodermatophilales</taxon>
        <taxon>Geodermatophilaceae</taxon>
        <taxon>Geodermatophilus</taxon>
    </lineage>
</organism>
<name>A0A1M7UL64_9ACTN</name>
<proteinExistence type="predicted"/>
<evidence type="ECO:0000313" key="3">
    <source>
        <dbReference type="Proteomes" id="UP000184428"/>
    </source>
</evidence>
<dbReference type="Proteomes" id="UP000184428">
    <property type="component" value="Unassembled WGS sequence"/>
</dbReference>
<protein>
    <submittedName>
        <fullName evidence="2">Uncharacterized protein</fullName>
    </submittedName>
</protein>
<dbReference type="AlphaFoldDB" id="A0A1M7UL64"/>
<feature type="compositionally biased region" description="Polar residues" evidence="1">
    <location>
        <begin position="55"/>
        <end position="64"/>
    </location>
</feature>
<dbReference type="EMBL" id="FRDM01000021">
    <property type="protein sequence ID" value="SHN83670.1"/>
    <property type="molecule type" value="Genomic_DNA"/>
</dbReference>
<reference evidence="2 3" key="1">
    <citation type="submission" date="2016-12" db="EMBL/GenBank/DDBJ databases">
        <authorList>
            <person name="Song W.-J."/>
            <person name="Kurnit D.M."/>
        </authorList>
    </citation>
    <scope>NUCLEOTIDE SEQUENCE [LARGE SCALE GENOMIC DNA]</scope>
    <source>
        <strain evidence="2 3">DSM 43162</strain>
    </source>
</reference>
<feature type="region of interest" description="Disordered" evidence="1">
    <location>
        <begin position="27"/>
        <end position="84"/>
    </location>
</feature>
<accession>A0A1M7UL64</accession>
<evidence type="ECO:0000313" key="2">
    <source>
        <dbReference type="EMBL" id="SHN83670.1"/>
    </source>
</evidence>
<gene>
    <name evidence="2" type="ORF">SAMN05660350_03464</name>
</gene>